<dbReference type="Pfam" id="PF13041">
    <property type="entry name" value="PPR_2"/>
    <property type="match status" value="3"/>
</dbReference>
<feature type="domain" description="DYW" evidence="7">
    <location>
        <begin position="792"/>
        <end position="866"/>
    </location>
</feature>
<dbReference type="NCBIfam" id="TIGR00756">
    <property type="entry name" value="PPR"/>
    <property type="match status" value="8"/>
</dbReference>
<feature type="repeat" description="PPR" evidence="6">
    <location>
        <begin position="431"/>
        <end position="465"/>
    </location>
</feature>
<dbReference type="GO" id="GO:0009451">
    <property type="term" value="P:RNA modification"/>
    <property type="evidence" value="ECO:0007669"/>
    <property type="project" value="InterPro"/>
</dbReference>
<dbReference type="Gene3D" id="1.25.40.10">
    <property type="entry name" value="Tetratricopeptide repeat domain"/>
    <property type="match status" value="5"/>
</dbReference>
<reference evidence="8" key="1">
    <citation type="journal article" date="2023" name="Plant J.">
        <title>The genome of the king protea, Protea cynaroides.</title>
        <authorList>
            <person name="Chang J."/>
            <person name="Duong T.A."/>
            <person name="Schoeman C."/>
            <person name="Ma X."/>
            <person name="Roodt D."/>
            <person name="Barker N."/>
            <person name="Li Z."/>
            <person name="Van de Peer Y."/>
            <person name="Mizrachi E."/>
        </authorList>
    </citation>
    <scope>NUCLEOTIDE SEQUENCE</scope>
    <source>
        <tissue evidence="8">Young leaves</tissue>
    </source>
</reference>
<evidence type="ECO:0000313" key="9">
    <source>
        <dbReference type="Proteomes" id="UP001141806"/>
    </source>
</evidence>
<dbReference type="EMBL" id="JAMYWD010000012">
    <property type="protein sequence ID" value="KAJ4950521.1"/>
    <property type="molecule type" value="Genomic_DNA"/>
</dbReference>
<dbReference type="AlphaFoldDB" id="A0A9Q0JSW5"/>
<dbReference type="InterPro" id="IPR032867">
    <property type="entry name" value="DYW_dom"/>
</dbReference>
<dbReference type="InterPro" id="IPR046960">
    <property type="entry name" value="PPR_At4g14850-like_plant"/>
</dbReference>
<dbReference type="FunFam" id="1.25.40.10:FF:000395">
    <property type="entry name" value="Pentatricopeptide repeat-containing protein chloroplastic"/>
    <property type="match status" value="1"/>
</dbReference>
<dbReference type="Proteomes" id="UP001141806">
    <property type="component" value="Unassembled WGS sequence"/>
</dbReference>
<evidence type="ECO:0000256" key="2">
    <source>
        <dbReference type="ARBA" id="ARBA00022528"/>
    </source>
</evidence>
<evidence type="ECO:0000256" key="5">
    <source>
        <dbReference type="ARBA" id="ARBA00022946"/>
    </source>
</evidence>
<dbReference type="FunFam" id="1.25.40.10:FF:000776">
    <property type="entry name" value="Pentatricopeptide repeat-containing protein At3g13880"/>
    <property type="match status" value="1"/>
</dbReference>
<comment type="subcellular location">
    <subcellularLocation>
        <location evidence="1">Plastid</location>
        <location evidence="1">Chloroplast</location>
    </subcellularLocation>
</comment>
<evidence type="ECO:0000259" key="7">
    <source>
        <dbReference type="Pfam" id="PF14432"/>
    </source>
</evidence>
<dbReference type="InterPro" id="IPR046849">
    <property type="entry name" value="E2_motif"/>
</dbReference>
<dbReference type="FunFam" id="1.25.40.10:FF:000073">
    <property type="entry name" value="Pentatricopeptide repeat-containing protein chloroplastic"/>
    <property type="match status" value="1"/>
</dbReference>
<keyword evidence="4" id="KW-0677">Repeat</keyword>
<dbReference type="InterPro" id="IPR046848">
    <property type="entry name" value="E_motif"/>
</dbReference>
<accession>A0A9Q0JSW5</accession>
<dbReference type="GO" id="GO:0003723">
    <property type="term" value="F:RNA binding"/>
    <property type="evidence" value="ECO:0007669"/>
    <property type="project" value="InterPro"/>
</dbReference>
<feature type="repeat" description="PPR" evidence="6">
    <location>
        <begin position="260"/>
        <end position="294"/>
    </location>
</feature>
<dbReference type="Pfam" id="PF01535">
    <property type="entry name" value="PPR"/>
    <property type="match status" value="7"/>
</dbReference>
<comment type="caution">
    <text evidence="8">The sequence shown here is derived from an EMBL/GenBank/DDBJ whole genome shotgun (WGS) entry which is preliminary data.</text>
</comment>
<dbReference type="InterPro" id="IPR002885">
    <property type="entry name" value="PPR_rpt"/>
</dbReference>
<evidence type="ECO:0000256" key="3">
    <source>
        <dbReference type="ARBA" id="ARBA00022640"/>
    </source>
</evidence>
<name>A0A9Q0JSW5_9MAGN</name>
<evidence type="ECO:0000256" key="6">
    <source>
        <dbReference type="PROSITE-ProRule" id="PRU00708"/>
    </source>
</evidence>
<feature type="repeat" description="PPR" evidence="6">
    <location>
        <begin position="361"/>
        <end position="395"/>
    </location>
</feature>
<feature type="repeat" description="PPR" evidence="6">
    <location>
        <begin position="562"/>
        <end position="596"/>
    </location>
</feature>
<protein>
    <recommendedName>
        <fullName evidence="7">DYW domain-containing protein</fullName>
    </recommendedName>
</protein>
<keyword evidence="3" id="KW-0934">Plastid</keyword>
<dbReference type="FunFam" id="1.25.40.10:FF:000344">
    <property type="entry name" value="Pentatricopeptide repeat-containing protein"/>
    <property type="match status" value="1"/>
</dbReference>
<proteinExistence type="predicted"/>
<organism evidence="8 9">
    <name type="scientific">Protea cynaroides</name>
    <dbReference type="NCBI Taxonomy" id="273540"/>
    <lineage>
        <taxon>Eukaryota</taxon>
        <taxon>Viridiplantae</taxon>
        <taxon>Streptophyta</taxon>
        <taxon>Embryophyta</taxon>
        <taxon>Tracheophyta</taxon>
        <taxon>Spermatophyta</taxon>
        <taxon>Magnoliopsida</taxon>
        <taxon>Proteales</taxon>
        <taxon>Proteaceae</taxon>
        <taxon>Protea</taxon>
    </lineage>
</organism>
<dbReference type="GO" id="GO:0008270">
    <property type="term" value="F:zinc ion binding"/>
    <property type="evidence" value="ECO:0007669"/>
    <property type="project" value="InterPro"/>
</dbReference>
<gene>
    <name evidence="8" type="ORF">NE237_027353</name>
</gene>
<dbReference type="Pfam" id="PF20431">
    <property type="entry name" value="E_motif"/>
    <property type="match status" value="1"/>
</dbReference>
<dbReference type="Pfam" id="PF14432">
    <property type="entry name" value="DYW_deaminase"/>
    <property type="match status" value="1"/>
</dbReference>
<dbReference type="GO" id="GO:0009507">
    <property type="term" value="C:chloroplast"/>
    <property type="evidence" value="ECO:0007669"/>
    <property type="project" value="UniProtKB-SubCell"/>
</dbReference>
<evidence type="ECO:0000256" key="4">
    <source>
        <dbReference type="ARBA" id="ARBA00022737"/>
    </source>
</evidence>
<dbReference type="InterPro" id="IPR011990">
    <property type="entry name" value="TPR-like_helical_dom_sf"/>
</dbReference>
<keyword evidence="9" id="KW-1185">Reference proteome</keyword>
<evidence type="ECO:0000313" key="8">
    <source>
        <dbReference type="EMBL" id="KAJ4950521.1"/>
    </source>
</evidence>
<dbReference type="PROSITE" id="PS51375">
    <property type="entry name" value="PPR"/>
    <property type="match status" value="7"/>
</dbReference>
<dbReference type="PANTHER" id="PTHR47926">
    <property type="entry name" value="PENTATRICOPEPTIDE REPEAT-CONTAINING PROTEIN"/>
    <property type="match status" value="1"/>
</dbReference>
<feature type="repeat" description="PPR" evidence="6">
    <location>
        <begin position="597"/>
        <end position="632"/>
    </location>
</feature>
<keyword evidence="2" id="KW-0150">Chloroplast</keyword>
<dbReference type="OrthoDB" id="1921722at2759"/>
<evidence type="ECO:0000256" key="1">
    <source>
        <dbReference type="ARBA" id="ARBA00004229"/>
    </source>
</evidence>
<sequence>MAVSAKTPRLPLQTDLIYPLPLKLFQPKSINSSANRQNLQISLKRSSEISALHTNSIDTVNLNSDICELCLHGNLEQALLHLDSMEECGVPVEEETYIALVKLCEWKRAASQGARVYAHVSNSTALLSIRLGNALLSMFVRLGNLLDAWYVFGKMEERDVFSWNVMVGGYAKSGFFDDALNLYHRMLWVGIKPDMYTFPCVLRTCGGVPDLARGMEVHVHVIRFGFEADVDVTNALITMYAKCGDVRTARLLFDRMPRRDQISWNAMISGYVENEDCLEGLKLFLMMRDLSIYPDFMTMTCVISACEILNDARLGKEIHGYVSRMEFGADVSICNALIQMYSSVGNLSEAEKVFCRIGFKDVVSWTAMISGYEKNGLPHKAVETYQRMGLKGVKPDEITIVSVLAACASVGLLDLGIKLHEFANKMGLITYTEVGNILIDMYSKCGCIDKALEVFKQMPEKNVISWTSIISGFRINNQSLEALSFFRQMRFSLKPNLVTLVAALSTCAKIGALMCGKEIHAHALRSGVGFEKFLPNALLDMYTRCGRMEYARTLFDSHKDKDVSSWNIMLTGYAYRGYGTLTIDLFHRMIDEGENPNEITFIALLCACSRSGMVSEGLEYFNGMQQQYGVTPNLKHYACMVDLFGRAGHVEDAYEFIEKMPLEPDPAVWGALLNACRIHRQVELGELAARFIFKMDSESVGYYVLLCNFYADNGRWDEVLRVRKMMRETGVMVDPGCSWVEVKGKVHAFLSGDSSHPQIKEIHAVLNGLYERIKTINPGMPENSFVNDTGTSRADIFCGHSERLAIAFGLINTVPGVPIWVTKNLYMCSSCHNTVKFISKIVRREITVRDTEQFHHFKDGICSCADKGCWGLKK</sequence>
<dbReference type="Pfam" id="PF20430">
    <property type="entry name" value="Eplus_motif"/>
    <property type="match status" value="1"/>
</dbReference>
<feature type="repeat" description="PPR" evidence="6">
    <location>
        <begin position="159"/>
        <end position="193"/>
    </location>
</feature>
<keyword evidence="5" id="KW-0809">Transit peptide</keyword>
<feature type="repeat" description="PPR" evidence="6">
    <location>
        <begin position="229"/>
        <end position="259"/>
    </location>
</feature>